<dbReference type="Gene3D" id="3.30.540.10">
    <property type="entry name" value="Fructose-1,6-Bisphosphatase, subunit A, domain 1"/>
    <property type="match status" value="1"/>
</dbReference>
<dbReference type="Pfam" id="PF00459">
    <property type="entry name" value="Inositol_P"/>
    <property type="match status" value="1"/>
</dbReference>
<dbReference type="GO" id="GO:0006020">
    <property type="term" value="P:inositol metabolic process"/>
    <property type="evidence" value="ECO:0007669"/>
    <property type="project" value="TreeGrafter"/>
</dbReference>
<dbReference type="PANTHER" id="PTHR20854">
    <property type="entry name" value="INOSITOL MONOPHOSPHATASE"/>
    <property type="match status" value="1"/>
</dbReference>
<sequence>MSVLEILKECAMNVYNNTKDIIGTAEGREKFEIGAGGDVSTKIDLIAEKSVFDTLKKNAFVPNVVGEECGLVKGKDAGLIVMDGVDGTTNANCGLPFYCCSLAYSPDTNLTSVTDSVVFNLVSGDIFYASNSKGSFMNDKRLSVVKNHPLTISDMVIGLNISGLSKEHFNAISDLISSVSHIRHLGANALELCYFARGSIDAYIDIRNKIRSIDMAACYLIAKEAGGLIFDTNGRELNCQLSIDTRMSFIAVSSNEVYNWIKNFINS</sequence>
<evidence type="ECO:0000256" key="5">
    <source>
        <dbReference type="PIRSR" id="PIRSR600760-2"/>
    </source>
</evidence>
<dbReference type="KEGG" id="nfn:NFRAN_0930"/>
<dbReference type="GO" id="GO:0046872">
    <property type="term" value="F:metal ion binding"/>
    <property type="evidence" value="ECO:0007669"/>
    <property type="project" value="UniProtKB-KW"/>
</dbReference>
<dbReference type="OrthoDB" id="58111at2157"/>
<evidence type="ECO:0000313" key="7">
    <source>
        <dbReference type="Proteomes" id="UP000294299"/>
    </source>
</evidence>
<evidence type="ECO:0000256" key="3">
    <source>
        <dbReference type="ARBA" id="ARBA00022801"/>
    </source>
</evidence>
<gene>
    <name evidence="6" type="primary">suhB</name>
    <name evidence="6" type="ORF">NFRAN_0930</name>
</gene>
<feature type="binding site" evidence="5">
    <location>
        <position position="83"/>
    </location>
    <ligand>
        <name>Mg(2+)</name>
        <dbReference type="ChEBI" id="CHEBI:18420"/>
        <label>1</label>
        <note>catalytic</note>
    </ligand>
</feature>
<feature type="binding site" evidence="5">
    <location>
        <position position="67"/>
    </location>
    <ligand>
        <name>Mg(2+)</name>
        <dbReference type="ChEBI" id="CHEBI:18420"/>
        <label>1</label>
        <note>catalytic</note>
    </ligand>
</feature>
<feature type="binding site" evidence="5">
    <location>
        <position position="86"/>
    </location>
    <ligand>
        <name>Mg(2+)</name>
        <dbReference type="ChEBI" id="CHEBI:18420"/>
        <label>1</label>
        <note>catalytic</note>
    </ligand>
</feature>
<dbReference type="GeneID" id="39420397"/>
<evidence type="ECO:0000256" key="2">
    <source>
        <dbReference type="ARBA" id="ARBA00022723"/>
    </source>
</evidence>
<feature type="binding site" evidence="5">
    <location>
        <position position="214"/>
    </location>
    <ligand>
        <name>Mg(2+)</name>
        <dbReference type="ChEBI" id="CHEBI:18420"/>
        <label>1</label>
        <note>catalytic</note>
    </ligand>
</feature>
<dbReference type="GO" id="GO:0008934">
    <property type="term" value="F:inositol monophosphate 1-phosphatase activity"/>
    <property type="evidence" value="ECO:0007669"/>
    <property type="project" value="TreeGrafter"/>
</dbReference>
<dbReference type="Proteomes" id="UP000294299">
    <property type="component" value="Chromosome NFRAN"/>
</dbReference>
<evidence type="ECO:0000256" key="4">
    <source>
        <dbReference type="ARBA" id="ARBA00022842"/>
    </source>
</evidence>
<dbReference type="AlphaFoldDB" id="A0A484I8V9"/>
<evidence type="ECO:0000313" key="6">
    <source>
        <dbReference type="EMBL" id="VFJ13252.1"/>
    </source>
</evidence>
<dbReference type="SUPFAM" id="SSF56655">
    <property type="entry name" value="Carbohydrate phosphatase"/>
    <property type="match status" value="1"/>
</dbReference>
<dbReference type="FunFam" id="3.40.190.80:FF:000020">
    <property type="entry name" value="Fructose-1,6-bisphosphatase/inositol-1-monophosphatase"/>
    <property type="match status" value="1"/>
</dbReference>
<keyword evidence="3 6" id="KW-0378">Hydrolase</keyword>
<keyword evidence="4 5" id="KW-0460">Magnesium</keyword>
<evidence type="ECO:0000256" key="1">
    <source>
        <dbReference type="ARBA" id="ARBA00001946"/>
    </source>
</evidence>
<keyword evidence="7" id="KW-1185">Reference proteome</keyword>
<dbReference type="GO" id="GO:0007165">
    <property type="term" value="P:signal transduction"/>
    <property type="evidence" value="ECO:0007669"/>
    <property type="project" value="TreeGrafter"/>
</dbReference>
<comment type="cofactor">
    <cofactor evidence="1 5">
        <name>Mg(2+)</name>
        <dbReference type="ChEBI" id="CHEBI:18420"/>
    </cofactor>
</comment>
<keyword evidence="2 5" id="KW-0479">Metal-binding</keyword>
<dbReference type="PRINTS" id="PR00377">
    <property type="entry name" value="IMPHPHTASES"/>
</dbReference>
<reference evidence="6 7" key="1">
    <citation type="submission" date="2019-02" db="EMBL/GenBank/DDBJ databases">
        <authorList>
            <person name="Lehtovirta-Morley E L."/>
        </authorList>
    </citation>
    <scope>NUCLEOTIDE SEQUENCE [LARGE SCALE GENOMIC DNA]</scope>
    <source>
        <strain evidence="6">NFRAN1</strain>
    </source>
</reference>
<dbReference type="EC" id="3.1.3.25" evidence="6"/>
<dbReference type="InterPro" id="IPR000760">
    <property type="entry name" value="Inositol_monophosphatase-like"/>
</dbReference>
<dbReference type="Gene3D" id="3.40.190.80">
    <property type="match status" value="1"/>
</dbReference>
<proteinExistence type="predicted"/>
<dbReference type="RefSeq" id="WP_134483179.1">
    <property type="nucleotide sequence ID" value="NZ_LR216287.1"/>
</dbReference>
<protein>
    <submittedName>
        <fullName evidence="6">Inositol-1-monophosphatase</fullName>
        <ecNumber evidence="6">3.1.3.25</ecNumber>
    </submittedName>
</protein>
<dbReference type="PANTHER" id="PTHR20854:SF4">
    <property type="entry name" value="INOSITOL-1-MONOPHOSPHATASE-RELATED"/>
    <property type="match status" value="1"/>
</dbReference>
<organism evidence="6 7">
    <name type="scientific">Candidatus Nitrosocosmicus franklandianus</name>
    <dbReference type="NCBI Taxonomy" id="1798806"/>
    <lineage>
        <taxon>Archaea</taxon>
        <taxon>Nitrososphaerota</taxon>
        <taxon>Nitrososphaeria</taxon>
        <taxon>Nitrososphaerales</taxon>
        <taxon>Nitrososphaeraceae</taxon>
        <taxon>Candidatus Nitrosocosmicus</taxon>
    </lineage>
</organism>
<accession>A0A484I8V9</accession>
<dbReference type="EMBL" id="LR216287">
    <property type="protein sequence ID" value="VFJ13252.1"/>
    <property type="molecule type" value="Genomic_DNA"/>
</dbReference>
<name>A0A484I8V9_9ARCH</name>